<dbReference type="EMBL" id="JAGPUO010000003">
    <property type="protein sequence ID" value="KAG5664232.1"/>
    <property type="molecule type" value="Genomic_DNA"/>
</dbReference>
<dbReference type="Gene3D" id="3.80.10.10">
    <property type="entry name" value="Ribonuclease Inhibitor"/>
    <property type="match status" value="1"/>
</dbReference>
<evidence type="ECO:0000313" key="1">
    <source>
        <dbReference type="EMBL" id="KAG5664232.1"/>
    </source>
</evidence>
<proteinExistence type="predicted"/>
<gene>
    <name evidence="1" type="ORF">KAF25_006817</name>
</gene>
<name>A0A9P7H794_9HYPO</name>
<dbReference type="SUPFAM" id="SSF52047">
    <property type="entry name" value="RNI-like"/>
    <property type="match status" value="1"/>
</dbReference>
<reference evidence="1" key="1">
    <citation type="submission" date="2021-04" db="EMBL/GenBank/DDBJ databases">
        <title>Draft genome of Fusarium avenaceum strain F156N33, isolated from an atmospheric sample in Virginia.</title>
        <authorList>
            <person name="Yang S."/>
            <person name="Vinatzer B.A."/>
            <person name="Coleman J."/>
        </authorList>
    </citation>
    <scope>NUCLEOTIDE SEQUENCE</scope>
    <source>
        <strain evidence="1">F156N33</strain>
    </source>
</reference>
<accession>A0A9P7H794</accession>
<protein>
    <recommendedName>
        <fullName evidence="3">F-box domain-containing protein</fullName>
    </recommendedName>
</protein>
<sequence>MVAHFVRERFRKVRFEHETQRQVALCLRSFNQTGWMSFARSGVMQMTVITSTLPSDGKGLEPHDHMDSLGRCMAESFSFMTNLRSLRLELGWFMESQTQNFSEQLSSRYFWLPNLRSLIVPPPSILGDILKHCDNEVLKTLDLKGCLRSADFEEAKKIKNLDRLHLTFLKPKYRSSTWAWACRRTPLLKTLREPQFSGLKWLTVHWKQYYENTSDLSALLATKTQIMRDVKTVAQALPRLVIIFQAPCPVEWAVCHSGNPDITGSLSREFVRNVTNLKEFWIVSCCYVRKAYSGPDGEVVSSIERIENTDPEDPVFPWSRYRE</sequence>
<dbReference type="AlphaFoldDB" id="A0A9P7H794"/>
<keyword evidence="2" id="KW-1185">Reference proteome</keyword>
<evidence type="ECO:0008006" key="3">
    <source>
        <dbReference type="Google" id="ProtNLM"/>
    </source>
</evidence>
<comment type="caution">
    <text evidence="1">The sequence shown here is derived from an EMBL/GenBank/DDBJ whole genome shotgun (WGS) entry which is preliminary data.</text>
</comment>
<dbReference type="InterPro" id="IPR032675">
    <property type="entry name" value="LRR_dom_sf"/>
</dbReference>
<dbReference type="Proteomes" id="UP000782241">
    <property type="component" value="Unassembled WGS sequence"/>
</dbReference>
<evidence type="ECO:0000313" key="2">
    <source>
        <dbReference type="Proteomes" id="UP000782241"/>
    </source>
</evidence>
<organism evidence="1 2">
    <name type="scientific">Fusarium avenaceum</name>
    <dbReference type="NCBI Taxonomy" id="40199"/>
    <lineage>
        <taxon>Eukaryota</taxon>
        <taxon>Fungi</taxon>
        <taxon>Dikarya</taxon>
        <taxon>Ascomycota</taxon>
        <taxon>Pezizomycotina</taxon>
        <taxon>Sordariomycetes</taxon>
        <taxon>Hypocreomycetidae</taxon>
        <taxon>Hypocreales</taxon>
        <taxon>Nectriaceae</taxon>
        <taxon>Fusarium</taxon>
        <taxon>Fusarium tricinctum species complex</taxon>
    </lineage>
</organism>